<evidence type="ECO:0000256" key="12">
    <source>
        <dbReference type="ARBA" id="ARBA00038933"/>
    </source>
</evidence>
<evidence type="ECO:0000256" key="10">
    <source>
        <dbReference type="ARBA" id="ARBA00023316"/>
    </source>
</evidence>
<dbReference type="Gene3D" id="2.160.20.10">
    <property type="entry name" value="Single-stranded right-handed beta-helix, Pectin lyase-like"/>
    <property type="match status" value="1"/>
</dbReference>
<dbReference type="PANTHER" id="PTHR31736">
    <property type="match status" value="1"/>
</dbReference>
<evidence type="ECO:0000256" key="15">
    <source>
        <dbReference type="ARBA" id="ARBA00048766"/>
    </source>
</evidence>
<comment type="subcellular location">
    <subcellularLocation>
        <location evidence="1">Secreted</location>
    </subcellularLocation>
</comment>
<evidence type="ECO:0000256" key="13">
    <source>
        <dbReference type="ARBA" id="ARBA00041474"/>
    </source>
</evidence>
<name>A0AAD9HA51_9PEZI</name>
<reference evidence="18" key="1">
    <citation type="submission" date="2021-06" db="EMBL/GenBank/DDBJ databases">
        <title>Comparative genomics, transcriptomics and evolutionary studies reveal genomic signatures of adaptation to plant cell wall in hemibiotrophic fungi.</title>
        <authorList>
            <consortium name="DOE Joint Genome Institute"/>
            <person name="Baroncelli R."/>
            <person name="Diaz J.F."/>
            <person name="Benocci T."/>
            <person name="Peng M."/>
            <person name="Battaglia E."/>
            <person name="Haridas S."/>
            <person name="Andreopoulos W."/>
            <person name="Labutti K."/>
            <person name="Pangilinan J."/>
            <person name="Floch G.L."/>
            <person name="Makela M.R."/>
            <person name="Henrissat B."/>
            <person name="Grigoriev I.V."/>
            <person name="Crouch J.A."/>
            <person name="De Vries R.P."/>
            <person name="Sukno S.A."/>
            <person name="Thon M.R."/>
        </authorList>
    </citation>
    <scope>NUCLEOTIDE SEQUENCE</scope>
    <source>
        <strain evidence="18">MAFF235873</strain>
    </source>
</reference>
<dbReference type="EC" id="3.2.1.67" evidence="12"/>
<evidence type="ECO:0000256" key="7">
    <source>
        <dbReference type="ARBA" id="ARBA00023157"/>
    </source>
</evidence>
<evidence type="ECO:0000256" key="2">
    <source>
        <dbReference type="ARBA" id="ARBA00008834"/>
    </source>
</evidence>
<feature type="chain" id="PRO_5042259171" description="galacturonan 1,4-alpha-galacturonidase" evidence="17">
    <location>
        <begin position="22"/>
        <end position="437"/>
    </location>
</feature>
<dbReference type="InterPro" id="IPR012334">
    <property type="entry name" value="Pectin_lyas_fold"/>
</dbReference>
<comment type="function">
    <text evidence="11">Specific in hydrolyzing the terminal glycosidic bond of polygalacturonic acid and oligogalacturonates.</text>
</comment>
<comment type="similarity">
    <text evidence="2 16">Belongs to the glycosyl hydrolase 28 family.</text>
</comment>
<gene>
    <name evidence="18" type="ORF">LX32DRAFT_625092</name>
</gene>
<dbReference type="Proteomes" id="UP001232148">
    <property type="component" value="Unassembled WGS sequence"/>
</dbReference>
<evidence type="ECO:0000256" key="1">
    <source>
        <dbReference type="ARBA" id="ARBA00004613"/>
    </source>
</evidence>
<keyword evidence="5" id="KW-0677">Repeat</keyword>
<dbReference type="EMBL" id="MU842946">
    <property type="protein sequence ID" value="KAK2025073.1"/>
    <property type="molecule type" value="Genomic_DNA"/>
</dbReference>
<evidence type="ECO:0000256" key="16">
    <source>
        <dbReference type="RuleBase" id="RU361169"/>
    </source>
</evidence>
<keyword evidence="6 16" id="KW-0378">Hydrolase</keyword>
<sequence length="437" mass="46542">MPRSLLPLVFFCLAALHCGAAYQPRRCIVAASRDADSEAAAIADAFARCASDAEIVFPAGAEYRAYEPVVATRLRNVVITVDGNLSLPRDVPALQKLVEVKGGDLAWFRLGGTNVQWIGSSEPDAGWIKSYGQAWWDINRPGEGGAPNRPRLMQFNVTDGVMQNPKSMKPIGRGFSIEGSNITISDAVVDARSDAESGGGGGFPFDTDGFGVGAADVTITNSRIFGGGDAVAVSDGARNVLFRKATIGFHTRGMTVGPLGSGVSSSAGVQNIRFEDVTVLGGLYAARFTSRIGGKGLARNVTWSNIRVDNVTFPIFVTQTYYNHAGTGRDGPSNSSVTMEDFTWEHFSGSINTYNPGDGSCTTNPCWYNSGLVKLTHTEAVIIGCSSGSSCKGFKTRDIRIDPQSRTVPKVICMHVVPDLNPDLGFECANGTYIISR</sequence>
<dbReference type="GO" id="GO:0047911">
    <property type="term" value="F:galacturan 1,4-alpha-galacturonidase activity"/>
    <property type="evidence" value="ECO:0007669"/>
    <property type="project" value="UniProtKB-EC"/>
</dbReference>
<keyword evidence="19" id="KW-1185">Reference proteome</keyword>
<evidence type="ECO:0000256" key="5">
    <source>
        <dbReference type="ARBA" id="ARBA00022737"/>
    </source>
</evidence>
<dbReference type="SUPFAM" id="SSF51126">
    <property type="entry name" value="Pectin lyase-like"/>
    <property type="match status" value="1"/>
</dbReference>
<dbReference type="Pfam" id="PF00295">
    <property type="entry name" value="Glyco_hydro_28"/>
    <property type="match status" value="1"/>
</dbReference>
<keyword evidence="3" id="KW-0964">Secreted</keyword>
<protein>
    <recommendedName>
        <fullName evidence="12">galacturonan 1,4-alpha-galacturonidase</fullName>
        <ecNumber evidence="12">3.2.1.67</ecNumber>
    </recommendedName>
    <alternativeName>
        <fullName evidence="13">Galacturan 1,4-alpha-galacturonidase C</fullName>
    </alternativeName>
    <alternativeName>
        <fullName evidence="14">Poly(1,4-alpha-D-galacturonide)galacturonohydrolase C</fullName>
    </alternativeName>
</protein>
<comment type="catalytic activity">
    <reaction evidence="15">
        <text>[(1-&gt;4)-alpha-D-galacturonosyl](n) + H2O = alpha-D-galacturonate + [(1-&gt;4)-alpha-D-galacturonosyl](n-1)</text>
        <dbReference type="Rhea" id="RHEA:14117"/>
        <dbReference type="Rhea" id="RHEA-COMP:14570"/>
        <dbReference type="Rhea" id="RHEA-COMP:14572"/>
        <dbReference type="ChEBI" id="CHEBI:15377"/>
        <dbReference type="ChEBI" id="CHEBI:58658"/>
        <dbReference type="ChEBI" id="CHEBI:140523"/>
        <dbReference type="EC" id="3.2.1.67"/>
    </reaction>
</comment>
<organism evidence="18 19">
    <name type="scientific">Colletotrichum zoysiae</name>
    <dbReference type="NCBI Taxonomy" id="1216348"/>
    <lineage>
        <taxon>Eukaryota</taxon>
        <taxon>Fungi</taxon>
        <taxon>Dikarya</taxon>
        <taxon>Ascomycota</taxon>
        <taxon>Pezizomycotina</taxon>
        <taxon>Sordariomycetes</taxon>
        <taxon>Hypocreomycetidae</taxon>
        <taxon>Glomerellales</taxon>
        <taxon>Glomerellaceae</taxon>
        <taxon>Colletotrichum</taxon>
        <taxon>Colletotrichum graminicola species complex</taxon>
    </lineage>
</organism>
<evidence type="ECO:0000256" key="8">
    <source>
        <dbReference type="ARBA" id="ARBA00023180"/>
    </source>
</evidence>
<evidence type="ECO:0000256" key="4">
    <source>
        <dbReference type="ARBA" id="ARBA00022729"/>
    </source>
</evidence>
<dbReference type="GO" id="GO:0005576">
    <property type="term" value="C:extracellular region"/>
    <property type="evidence" value="ECO:0007669"/>
    <property type="project" value="UniProtKB-SubCell"/>
</dbReference>
<evidence type="ECO:0000313" key="19">
    <source>
        <dbReference type="Proteomes" id="UP001232148"/>
    </source>
</evidence>
<dbReference type="GO" id="GO:0004650">
    <property type="term" value="F:polygalacturonase activity"/>
    <property type="evidence" value="ECO:0007669"/>
    <property type="project" value="InterPro"/>
</dbReference>
<evidence type="ECO:0000256" key="14">
    <source>
        <dbReference type="ARBA" id="ARBA00042262"/>
    </source>
</evidence>
<dbReference type="AlphaFoldDB" id="A0AAD9HA51"/>
<keyword evidence="7" id="KW-1015">Disulfide bond</keyword>
<evidence type="ECO:0000313" key="18">
    <source>
        <dbReference type="EMBL" id="KAK2025073.1"/>
    </source>
</evidence>
<keyword evidence="10" id="KW-0961">Cell wall biogenesis/degradation</keyword>
<dbReference type="GO" id="GO:0071555">
    <property type="term" value="P:cell wall organization"/>
    <property type="evidence" value="ECO:0007669"/>
    <property type="project" value="UniProtKB-KW"/>
</dbReference>
<accession>A0AAD9HA51</accession>
<evidence type="ECO:0000256" key="6">
    <source>
        <dbReference type="ARBA" id="ARBA00022801"/>
    </source>
</evidence>
<comment type="caution">
    <text evidence="18">The sequence shown here is derived from an EMBL/GenBank/DDBJ whole genome shotgun (WGS) entry which is preliminary data.</text>
</comment>
<keyword evidence="9 16" id="KW-0326">Glycosidase</keyword>
<dbReference type="GO" id="GO:0005975">
    <property type="term" value="P:carbohydrate metabolic process"/>
    <property type="evidence" value="ECO:0007669"/>
    <property type="project" value="InterPro"/>
</dbReference>
<keyword evidence="4 17" id="KW-0732">Signal</keyword>
<dbReference type="InterPro" id="IPR011050">
    <property type="entry name" value="Pectin_lyase_fold/virulence"/>
</dbReference>
<keyword evidence="8" id="KW-0325">Glycoprotein</keyword>
<proteinExistence type="inferred from homology"/>
<dbReference type="InterPro" id="IPR000743">
    <property type="entry name" value="Glyco_hydro_28"/>
</dbReference>
<evidence type="ECO:0000256" key="9">
    <source>
        <dbReference type="ARBA" id="ARBA00023295"/>
    </source>
</evidence>
<feature type="signal peptide" evidence="17">
    <location>
        <begin position="1"/>
        <end position="21"/>
    </location>
</feature>
<evidence type="ECO:0000256" key="11">
    <source>
        <dbReference type="ARBA" id="ARBA00037312"/>
    </source>
</evidence>
<dbReference type="PANTHER" id="PTHR31736:SF11">
    <property type="entry name" value="EXOPOLYGALACTURONASE C-RELATED"/>
    <property type="match status" value="1"/>
</dbReference>
<evidence type="ECO:0000256" key="17">
    <source>
        <dbReference type="SAM" id="SignalP"/>
    </source>
</evidence>
<evidence type="ECO:0000256" key="3">
    <source>
        <dbReference type="ARBA" id="ARBA00022525"/>
    </source>
</evidence>